<feature type="transmembrane region" description="Helical" evidence="8">
    <location>
        <begin position="171"/>
        <end position="189"/>
    </location>
</feature>
<protein>
    <recommendedName>
        <fullName evidence="8">Probable membrane transporter protein</fullName>
    </recommendedName>
</protein>
<dbReference type="Proteomes" id="UP000542405">
    <property type="component" value="Unassembled WGS sequence"/>
</dbReference>
<keyword evidence="3" id="KW-0813">Transport</keyword>
<comment type="similarity">
    <text evidence="2 8">Belongs to the 4-toluene sulfonate uptake permease (TSUP) (TC 2.A.102) family.</text>
</comment>
<evidence type="ECO:0000256" key="6">
    <source>
        <dbReference type="ARBA" id="ARBA00022989"/>
    </source>
</evidence>
<dbReference type="AlphaFoldDB" id="A0A848NCM6"/>
<evidence type="ECO:0000256" key="4">
    <source>
        <dbReference type="ARBA" id="ARBA00022475"/>
    </source>
</evidence>
<gene>
    <name evidence="9" type="ORF">HGQ98_00095</name>
</gene>
<organism evidence="9 10">
    <name type="scientific">Achromobacter ruhlandii</name>
    <dbReference type="NCBI Taxonomy" id="72557"/>
    <lineage>
        <taxon>Bacteria</taxon>
        <taxon>Pseudomonadati</taxon>
        <taxon>Pseudomonadota</taxon>
        <taxon>Betaproteobacteria</taxon>
        <taxon>Burkholderiales</taxon>
        <taxon>Alcaligenaceae</taxon>
        <taxon>Achromobacter</taxon>
    </lineage>
</organism>
<keyword evidence="4 8" id="KW-1003">Cell membrane</keyword>
<feature type="transmembrane region" description="Helical" evidence="8">
    <location>
        <begin position="103"/>
        <end position="122"/>
    </location>
</feature>
<dbReference type="InterPro" id="IPR052017">
    <property type="entry name" value="TSUP"/>
</dbReference>
<dbReference type="PANTHER" id="PTHR30269">
    <property type="entry name" value="TRANSMEMBRANE PROTEIN YFCA"/>
    <property type="match status" value="1"/>
</dbReference>
<evidence type="ECO:0000313" key="10">
    <source>
        <dbReference type="Proteomes" id="UP000542405"/>
    </source>
</evidence>
<feature type="transmembrane region" description="Helical" evidence="8">
    <location>
        <begin position="73"/>
        <end position="91"/>
    </location>
</feature>
<reference evidence="9 10" key="1">
    <citation type="submission" date="2020-04" db="EMBL/GenBank/DDBJ databases">
        <title>Achromobacter ruhlandii genome sequencing and assembly.</title>
        <authorList>
            <person name="Martins R.C.R."/>
            <person name="Perdigao-Neto L.V."/>
            <person name="Levin A.S.S."/>
            <person name="Costa S.F."/>
        </authorList>
    </citation>
    <scope>NUCLEOTIDE SEQUENCE [LARGE SCALE GENOMIC DNA]</scope>
    <source>
        <strain evidence="9 10">9035ralo</strain>
    </source>
</reference>
<dbReference type="Pfam" id="PF01925">
    <property type="entry name" value="TauE"/>
    <property type="match status" value="1"/>
</dbReference>
<evidence type="ECO:0000256" key="7">
    <source>
        <dbReference type="ARBA" id="ARBA00023136"/>
    </source>
</evidence>
<feature type="transmembrane region" description="Helical" evidence="8">
    <location>
        <begin position="31"/>
        <end position="61"/>
    </location>
</feature>
<sequence>MSSSSLLAFLLVIAIASYLQALTGFALGLFALGGVIALNISSIATASMVINVLMVVNVTLALRGYWSEIHKRLFWLTLAGLIPGAFLGIFLLQHLEDRYADLLQMILGILILVAGATMAMLAQVRPVISSAPGFVLTGILGGVCGGMYSIPGPPVVYLFYRQPLPLDTVRSTLLAVFGTLSVVRLVLLTMQGEVTADVLELSMFAVPVVIVVTALAPYMPLRVPDQAVRRIAFVLLGLLGLAIVGSAGLR</sequence>
<dbReference type="InterPro" id="IPR002781">
    <property type="entry name" value="TM_pro_TauE-like"/>
</dbReference>
<dbReference type="RefSeq" id="WP_162876377.1">
    <property type="nucleotide sequence ID" value="NZ_JABBZE010000001.1"/>
</dbReference>
<evidence type="ECO:0000256" key="2">
    <source>
        <dbReference type="ARBA" id="ARBA00009142"/>
    </source>
</evidence>
<proteinExistence type="inferred from homology"/>
<evidence type="ECO:0000313" key="9">
    <source>
        <dbReference type="EMBL" id="NMU88291.1"/>
    </source>
</evidence>
<comment type="subcellular location">
    <subcellularLocation>
        <location evidence="1 8">Cell membrane</location>
        <topology evidence="1 8">Multi-pass membrane protein</topology>
    </subcellularLocation>
</comment>
<name>A0A848NCM6_9BURK</name>
<comment type="caution">
    <text evidence="9">The sequence shown here is derived from an EMBL/GenBank/DDBJ whole genome shotgun (WGS) entry which is preliminary data.</text>
</comment>
<evidence type="ECO:0000256" key="1">
    <source>
        <dbReference type="ARBA" id="ARBA00004651"/>
    </source>
</evidence>
<dbReference type="EMBL" id="JABBZE010000001">
    <property type="protein sequence ID" value="NMU88291.1"/>
    <property type="molecule type" value="Genomic_DNA"/>
</dbReference>
<evidence type="ECO:0000256" key="8">
    <source>
        <dbReference type="RuleBase" id="RU363041"/>
    </source>
</evidence>
<evidence type="ECO:0000256" key="5">
    <source>
        <dbReference type="ARBA" id="ARBA00022692"/>
    </source>
</evidence>
<dbReference type="PANTHER" id="PTHR30269:SF37">
    <property type="entry name" value="MEMBRANE TRANSPORTER PROTEIN"/>
    <property type="match status" value="1"/>
</dbReference>
<feature type="transmembrane region" description="Helical" evidence="8">
    <location>
        <begin position="201"/>
        <end position="219"/>
    </location>
</feature>
<evidence type="ECO:0000256" key="3">
    <source>
        <dbReference type="ARBA" id="ARBA00022448"/>
    </source>
</evidence>
<keyword evidence="6 8" id="KW-1133">Transmembrane helix</keyword>
<keyword evidence="7 8" id="KW-0472">Membrane</keyword>
<feature type="transmembrane region" description="Helical" evidence="8">
    <location>
        <begin position="231"/>
        <end position="249"/>
    </location>
</feature>
<feature type="transmembrane region" description="Helical" evidence="8">
    <location>
        <begin position="134"/>
        <end position="151"/>
    </location>
</feature>
<accession>A0A848NCM6</accession>
<dbReference type="GO" id="GO:0005886">
    <property type="term" value="C:plasma membrane"/>
    <property type="evidence" value="ECO:0007669"/>
    <property type="project" value="UniProtKB-SubCell"/>
</dbReference>
<keyword evidence="5 8" id="KW-0812">Transmembrane</keyword>